<dbReference type="EMBL" id="KZ805301">
    <property type="protein sequence ID" value="PVI08212.1"/>
    <property type="molecule type" value="Genomic_DNA"/>
</dbReference>
<keyword evidence="2" id="KW-1185">Reference proteome</keyword>
<organism evidence="1 2">
    <name type="scientific">Periconia macrospinosa</name>
    <dbReference type="NCBI Taxonomy" id="97972"/>
    <lineage>
        <taxon>Eukaryota</taxon>
        <taxon>Fungi</taxon>
        <taxon>Dikarya</taxon>
        <taxon>Ascomycota</taxon>
        <taxon>Pezizomycotina</taxon>
        <taxon>Dothideomycetes</taxon>
        <taxon>Pleosporomycetidae</taxon>
        <taxon>Pleosporales</taxon>
        <taxon>Massarineae</taxon>
        <taxon>Periconiaceae</taxon>
        <taxon>Periconia</taxon>
    </lineage>
</organism>
<proteinExistence type="predicted"/>
<reference evidence="1 2" key="1">
    <citation type="journal article" date="2018" name="Sci. Rep.">
        <title>Comparative genomics provides insights into the lifestyle and reveals functional heterogeneity of dark septate endophytic fungi.</title>
        <authorList>
            <person name="Knapp D.G."/>
            <person name="Nemeth J.B."/>
            <person name="Barry K."/>
            <person name="Hainaut M."/>
            <person name="Henrissat B."/>
            <person name="Johnson J."/>
            <person name="Kuo A."/>
            <person name="Lim J.H.P."/>
            <person name="Lipzen A."/>
            <person name="Nolan M."/>
            <person name="Ohm R.A."/>
            <person name="Tamas L."/>
            <person name="Grigoriev I.V."/>
            <person name="Spatafora J.W."/>
            <person name="Nagy L.G."/>
            <person name="Kovacs G.M."/>
        </authorList>
    </citation>
    <scope>NUCLEOTIDE SEQUENCE [LARGE SCALE GENOMIC DNA]</scope>
    <source>
        <strain evidence="1 2">DSE2036</strain>
    </source>
</reference>
<gene>
    <name evidence="1" type="ORF">DM02DRAFT_156018</name>
</gene>
<protein>
    <submittedName>
        <fullName evidence="1">Uncharacterized protein</fullName>
    </submittedName>
</protein>
<dbReference type="AlphaFoldDB" id="A0A2V1EDL6"/>
<accession>A0A2V1EDL6</accession>
<evidence type="ECO:0000313" key="1">
    <source>
        <dbReference type="EMBL" id="PVI08212.1"/>
    </source>
</evidence>
<evidence type="ECO:0000313" key="2">
    <source>
        <dbReference type="Proteomes" id="UP000244855"/>
    </source>
</evidence>
<name>A0A2V1EDL6_9PLEO</name>
<sequence>MIRSILLVPFIVDMDNHVASKLTQLTHDARRKRDELKYQEIKNRMVGKFIHISFFPIYYYTYAQSPPPYKPDQTAHNIKSNQSIVGYHKQDLSKDRQTLIHFRIRIPLIKPPFDAFVRSFVRVLSRTPRHIQVGNEKKKQFYACPLSM</sequence>
<dbReference type="Proteomes" id="UP000244855">
    <property type="component" value="Unassembled WGS sequence"/>
</dbReference>